<dbReference type="Gene3D" id="2.60.120.260">
    <property type="entry name" value="Galactose-binding domain-like"/>
    <property type="match status" value="1"/>
</dbReference>
<dbReference type="PANTHER" id="PTHR24035">
    <property type="entry name" value="MULTIPLE EPIDERMAL GROWTH FACTOR-LIKE DOMAINS PROTEIN"/>
    <property type="match status" value="1"/>
</dbReference>
<dbReference type="Proteomes" id="UP000735302">
    <property type="component" value="Unassembled WGS sequence"/>
</dbReference>
<protein>
    <submittedName>
        <fullName evidence="2">Receptor-type tyrosine-protein phosphatase kappa-like</fullName>
    </submittedName>
</protein>
<dbReference type="PANTHER" id="PTHR24035:SF109">
    <property type="entry name" value="PROTEIN DRAPER"/>
    <property type="match status" value="1"/>
</dbReference>
<dbReference type="InterPro" id="IPR008979">
    <property type="entry name" value="Galactose-bd-like_sf"/>
</dbReference>
<keyword evidence="1" id="KW-0812">Transmembrane</keyword>
<organism evidence="2 3">
    <name type="scientific">Plakobranchus ocellatus</name>
    <dbReference type="NCBI Taxonomy" id="259542"/>
    <lineage>
        <taxon>Eukaryota</taxon>
        <taxon>Metazoa</taxon>
        <taxon>Spiralia</taxon>
        <taxon>Lophotrochozoa</taxon>
        <taxon>Mollusca</taxon>
        <taxon>Gastropoda</taxon>
        <taxon>Heterobranchia</taxon>
        <taxon>Euthyneura</taxon>
        <taxon>Panpulmonata</taxon>
        <taxon>Sacoglossa</taxon>
        <taxon>Placobranchoidea</taxon>
        <taxon>Plakobranchidae</taxon>
        <taxon>Plakobranchus</taxon>
    </lineage>
</organism>
<keyword evidence="1" id="KW-1133">Transmembrane helix</keyword>
<comment type="caution">
    <text evidence="2">The sequence shown here is derived from an EMBL/GenBank/DDBJ whole genome shotgun (WGS) entry which is preliminary data.</text>
</comment>
<dbReference type="SUPFAM" id="SSF49785">
    <property type="entry name" value="Galactose-binding domain-like"/>
    <property type="match status" value="1"/>
</dbReference>
<name>A0AAV4A6N4_9GAST</name>
<evidence type="ECO:0000313" key="2">
    <source>
        <dbReference type="EMBL" id="GFO03921.1"/>
    </source>
</evidence>
<dbReference type="InterPro" id="IPR052108">
    <property type="entry name" value="MEGF/SIB"/>
</dbReference>
<dbReference type="AlphaFoldDB" id="A0AAV4A6N4"/>
<reference evidence="2 3" key="1">
    <citation type="journal article" date="2021" name="Elife">
        <title>Chloroplast acquisition without the gene transfer in kleptoplastic sea slugs, Plakobranchus ocellatus.</title>
        <authorList>
            <person name="Maeda T."/>
            <person name="Takahashi S."/>
            <person name="Yoshida T."/>
            <person name="Shimamura S."/>
            <person name="Takaki Y."/>
            <person name="Nagai Y."/>
            <person name="Toyoda A."/>
            <person name="Suzuki Y."/>
            <person name="Arimoto A."/>
            <person name="Ishii H."/>
            <person name="Satoh N."/>
            <person name="Nishiyama T."/>
            <person name="Hasebe M."/>
            <person name="Maruyama T."/>
            <person name="Minagawa J."/>
            <person name="Obokata J."/>
            <person name="Shigenobu S."/>
        </authorList>
    </citation>
    <scope>NUCLEOTIDE SEQUENCE [LARGE SCALE GENOMIC DNA]</scope>
</reference>
<evidence type="ECO:0000313" key="3">
    <source>
        <dbReference type="Proteomes" id="UP000735302"/>
    </source>
</evidence>
<evidence type="ECO:0000256" key="1">
    <source>
        <dbReference type="SAM" id="Phobius"/>
    </source>
</evidence>
<dbReference type="EMBL" id="BLXT01003733">
    <property type="protein sequence ID" value="GFO03921.1"/>
    <property type="molecule type" value="Genomic_DNA"/>
</dbReference>
<keyword evidence="2" id="KW-0675">Receptor</keyword>
<keyword evidence="3" id="KW-1185">Reference proteome</keyword>
<keyword evidence="1" id="KW-0472">Membrane</keyword>
<gene>
    <name evidence="2" type="ORF">PoB_003042600</name>
</gene>
<sequence length="562" mass="61591">MVQIRQIGDYSSGKVSAEYSPPKNRDWVYLSSWHDRSHTTCQQTSARQDRVSIELKETFAVTWLRIVAKNAEHIAKIKIESEARSAYSCRTTKLDSKTVDFVCSDIGVTNEIFFSNLDGIKVCEIYISKGRNVALHQATTQSSTFYGWGRENVVNGNLGTIDGYHFELSTECTHTNEGDSRRGFWRVTFLHPMNIIGADIYNRRNQSEGSLQDSDCPSGKFGRECERDCNCADDQDACFVATGGCPSGCAPGYTGEDCWTRRPVFKICAVTLYQGSKTGSLPPLCDQGRPVFKICKSCCTKAVKVAICLHCAIKVGQCLKSEQFYRIKAVKLAVCLHCAIKVDLFLKSVQSHCTKAVKLAICLHCAIKFVMLAVMDNIAHKAVVSTALVPTAPAILLMGHVTRAVSWATRLHFVIKSVTMEPMALTVLRHIVETALVQTTPVALSMGHVTTAVMLAFSPHSVTKLKYGLACAQNCSSHCAGPNNTCDPFGGSCDQGCEAGYQPPLCDQESNGEWIWIGLVIAAVVVIAVIVSVVVKRRRIRSRSPDEGEGLLDDKGRHGAAR</sequence>
<feature type="transmembrane region" description="Helical" evidence="1">
    <location>
        <begin position="514"/>
        <end position="535"/>
    </location>
</feature>
<accession>A0AAV4A6N4</accession>
<proteinExistence type="predicted"/>